<dbReference type="AlphaFoldDB" id="A0ABD0XNQ8"/>
<comment type="caution">
    <text evidence="2">The sequence shown here is derived from an EMBL/GenBank/DDBJ whole genome shotgun (WGS) entry which is preliminary data.</text>
</comment>
<evidence type="ECO:0000313" key="2">
    <source>
        <dbReference type="EMBL" id="KAL1023006.1"/>
    </source>
</evidence>
<gene>
    <name evidence="2" type="ORF">UPYG_G00035300</name>
</gene>
<reference evidence="2 3" key="1">
    <citation type="submission" date="2024-06" db="EMBL/GenBank/DDBJ databases">
        <authorList>
            <person name="Pan Q."/>
            <person name="Wen M."/>
            <person name="Jouanno E."/>
            <person name="Zahm M."/>
            <person name="Klopp C."/>
            <person name="Cabau C."/>
            <person name="Louis A."/>
            <person name="Berthelot C."/>
            <person name="Parey E."/>
            <person name="Roest Crollius H."/>
            <person name="Montfort J."/>
            <person name="Robinson-Rechavi M."/>
            <person name="Bouchez O."/>
            <person name="Lampietro C."/>
            <person name="Lopez Roques C."/>
            <person name="Donnadieu C."/>
            <person name="Postlethwait J."/>
            <person name="Bobe J."/>
            <person name="Verreycken H."/>
            <person name="Guiguen Y."/>
        </authorList>
    </citation>
    <scope>NUCLEOTIDE SEQUENCE [LARGE SCALE GENOMIC DNA]</scope>
    <source>
        <strain evidence="2">Up_M1</strain>
        <tissue evidence="2">Testis</tissue>
    </source>
</reference>
<dbReference type="EMBL" id="JAGEUA010000001">
    <property type="protein sequence ID" value="KAL1023006.1"/>
    <property type="molecule type" value="Genomic_DNA"/>
</dbReference>
<feature type="region of interest" description="Disordered" evidence="1">
    <location>
        <begin position="1"/>
        <end position="24"/>
    </location>
</feature>
<accession>A0ABD0XNQ8</accession>
<organism evidence="2 3">
    <name type="scientific">Umbra pygmaea</name>
    <name type="common">Eastern mudminnow</name>
    <dbReference type="NCBI Taxonomy" id="75934"/>
    <lineage>
        <taxon>Eukaryota</taxon>
        <taxon>Metazoa</taxon>
        <taxon>Chordata</taxon>
        <taxon>Craniata</taxon>
        <taxon>Vertebrata</taxon>
        <taxon>Euteleostomi</taxon>
        <taxon>Actinopterygii</taxon>
        <taxon>Neopterygii</taxon>
        <taxon>Teleostei</taxon>
        <taxon>Protacanthopterygii</taxon>
        <taxon>Esociformes</taxon>
        <taxon>Umbridae</taxon>
        <taxon>Umbra</taxon>
    </lineage>
</organism>
<name>A0ABD0XNQ8_UMBPY</name>
<evidence type="ECO:0000313" key="3">
    <source>
        <dbReference type="Proteomes" id="UP001557470"/>
    </source>
</evidence>
<evidence type="ECO:0000256" key="1">
    <source>
        <dbReference type="SAM" id="MobiDB-lite"/>
    </source>
</evidence>
<protein>
    <submittedName>
        <fullName evidence="2">Uncharacterized protein</fullName>
    </submittedName>
</protein>
<keyword evidence="3" id="KW-1185">Reference proteome</keyword>
<sequence>MWTDKRPRLRHTHHSPAPAGHHRADVNQARLDYSPDFTGCFWGIGVLRSAAVCGFGLSTWTASLCEKSNAKPKKNPKIPQH</sequence>
<proteinExistence type="predicted"/>
<dbReference type="Proteomes" id="UP001557470">
    <property type="component" value="Unassembled WGS sequence"/>
</dbReference>